<dbReference type="InterPro" id="IPR001680">
    <property type="entry name" value="WD40_rpt"/>
</dbReference>
<dbReference type="InterPro" id="IPR020472">
    <property type="entry name" value="WD40_PAC1"/>
</dbReference>
<dbReference type="PRINTS" id="PR00320">
    <property type="entry name" value="GPROTEINBRPT"/>
</dbReference>
<feature type="repeat" description="WD" evidence="3">
    <location>
        <begin position="1134"/>
        <end position="1168"/>
    </location>
</feature>
<feature type="compositionally biased region" description="Polar residues" evidence="4">
    <location>
        <begin position="1"/>
        <end position="13"/>
    </location>
</feature>
<feature type="compositionally biased region" description="Polar residues" evidence="4">
    <location>
        <begin position="31"/>
        <end position="67"/>
    </location>
</feature>
<feature type="repeat" description="WD" evidence="3">
    <location>
        <begin position="1169"/>
        <end position="1210"/>
    </location>
</feature>
<feature type="repeat" description="WD" evidence="3">
    <location>
        <begin position="995"/>
        <end position="1027"/>
    </location>
</feature>
<gene>
    <name evidence="6" type="ORF">Clacol_005252</name>
</gene>
<feature type="repeat" description="WD" evidence="3">
    <location>
        <begin position="1384"/>
        <end position="1416"/>
    </location>
</feature>
<dbReference type="Pfam" id="PF00400">
    <property type="entry name" value="WD40"/>
    <property type="match status" value="14"/>
</dbReference>
<feature type="repeat" description="WD" evidence="3">
    <location>
        <begin position="823"/>
        <end position="864"/>
    </location>
</feature>
<sequence>MSSSPLLRNSRGNPFQRVKHKFQALRKNPTHLLSPNSPAQTGISTANVSNVSNDTPSPEINQHQDTIVPQHYPPTPNSSSPDSEPSTSEKPRKDWGMVWTGLITVLRLLEKSADACPPLKSAAGGLVACLDLTQAVAENKEEYERLAIELTGTVEALTPYVTKLAAEGVSGSLARIMEWVVQISPLTSINAESLYIRQRQTRGKIVRTIEADEDQGDIIQRYHRIESLFRQLQATLLKNMDPVDDARYNSGYSTTIGRRGCTIDMHKKILEDLQAWVSDSKESKVYWMNGTMGTGKTTILYSLCEWLEEKKQLGGNYFCSRTSPQCRNVNDIVPSLAYQLSQYSPAFRSTLCKVLEETPEAGKLDVKRQLARLIQEPMQVMKTAMPENVIVVIDALDECEDCQYVNSYTFKLFLDTLLKLAADLPLKFFVSSRPEPVICEKMLAPRYLYSVVHLHEIEESISNLKADIKKYLTEALGPISPPPSPDEVEKLAKRTGKLLIYAETVVRYIIPPDGPDANSRNRLQAVLEMVSESDQYNELDELHALYMVILSAAVNHEFHGEVVDNILLILRTVVCAKEPMTTQMIASLLGITEELVCLSLEPLQSLLQEDPVGLIAPFHASFPDFLFDKSISGNFHCETTSCNEDLAGHCFDIMKKELKFNICSLESSFVFDKDVPDLQERIANSVSDTLSYACRYWGEHLRQGNLTDMVHDKLADFITHRLLFWMEVLNLRQHIMKGAEILGRIQNWLAKDRYSNTWKQISDAKTFIMCFTCGACARSTPHIYISALPFCPRTSSVYKNYRSHIQGLTDVKGITVEQLLIGMWTTTSQILSVAFSPDSTCIVSGSKDNTIRVWDAHTGDAVTRPFKGHRHMVHSVAFSHDGTYVVSGSVDRTIRVWDPRTGDTVVEPFKGHTDIVCSVAFAPDGTHIVSGSRDHTVRVWNINTGDVIAEPFTGHSNLVHSVAFSPDGTRIVSGSFDNTVRVWDTYTGETIAGPFVEHTNWVMSVAFSPDGIHVVSGSKDETVRVWDTFTGDPVGGPFRGHVGPVFSVAFSPDGACVVSGSGDETIRVWNAHTGDTVAGPFKGHTSSVLSVSFSPDGTYIVSGSVDQTIRVWDAHASYTNIGLPKRSADAVGSVYSVAFSAEGSHIVSGSSEKIVQVWDAGTGDIVLPLKGHTAQIASVAFSPDGTSIISSSHDKTIRIWDTQTGNAVARPFRGHTCLVLSIAFSPDGTRIVSGSCDKSIRVWDAHTGKTVVGPLKGHTYSVLSVAISPNGAYIVSCSLERTIRVWDAHTGDAIGEPFTGHSNVVQSVAFSPDGSSIVSGSHDQTIRIWDTYTGDTIAGPFRGHTGPVFSVAFSPNGTRIVSGSWDQTIRVWNARTGHIVAGPFKGHTSWVMSVAFSPNGAHIVSGSKDRTIRVWDALLGPLNEHMDKMSTGISVSQTLFSPEIRSKLSMEKITFQKDGWLIVDDVPFLWIPPQYCTDVSYAGNTLVINAKGAKLLIDSSSFDLFIGKTWSRCYSP</sequence>
<evidence type="ECO:0000256" key="1">
    <source>
        <dbReference type="ARBA" id="ARBA00022574"/>
    </source>
</evidence>
<dbReference type="Proteomes" id="UP001050691">
    <property type="component" value="Unassembled WGS sequence"/>
</dbReference>
<keyword evidence="2" id="KW-0677">Repeat</keyword>
<dbReference type="PROSITE" id="PS00678">
    <property type="entry name" value="WD_REPEATS_1"/>
    <property type="match status" value="7"/>
</dbReference>
<dbReference type="CDD" id="cd00200">
    <property type="entry name" value="WD40"/>
    <property type="match status" value="2"/>
</dbReference>
<evidence type="ECO:0000256" key="2">
    <source>
        <dbReference type="ARBA" id="ARBA00022737"/>
    </source>
</evidence>
<name>A0AAV5AEC4_9AGAM</name>
<feature type="domain" description="Nephrocystin 3-like N-terminal" evidence="5">
    <location>
        <begin position="272"/>
        <end position="433"/>
    </location>
</feature>
<dbReference type="PROSITE" id="PS50294">
    <property type="entry name" value="WD_REPEATS_REGION"/>
    <property type="match status" value="14"/>
</dbReference>
<feature type="repeat" description="WD" evidence="3">
    <location>
        <begin position="1081"/>
        <end position="1113"/>
    </location>
</feature>
<dbReference type="InterPro" id="IPR015943">
    <property type="entry name" value="WD40/YVTN_repeat-like_dom_sf"/>
</dbReference>
<keyword evidence="1 3" id="KW-0853">WD repeat</keyword>
<evidence type="ECO:0000256" key="4">
    <source>
        <dbReference type="SAM" id="MobiDB-lite"/>
    </source>
</evidence>
<dbReference type="InterPro" id="IPR019775">
    <property type="entry name" value="WD40_repeat_CS"/>
</dbReference>
<dbReference type="SMART" id="SM00320">
    <property type="entry name" value="WD40"/>
    <property type="match status" value="14"/>
</dbReference>
<dbReference type="GO" id="GO:0005634">
    <property type="term" value="C:nucleus"/>
    <property type="evidence" value="ECO:0007669"/>
    <property type="project" value="TreeGrafter"/>
</dbReference>
<dbReference type="InterPro" id="IPR056884">
    <property type="entry name" value="NPHP3-like_N"/>
</dbReference>
<dbReference type="GO" id="GO:1990234">
    <property type="term" value="C:transferase complex"/>
    <property type="evidence" value="ECO:0007669"/>
    <property type="project" value="UniProtKB-ARBA"/>
</dbReference>
<dbReference type="InterPro" id="IPR036322">
    <property type="entry name" value="WD40_repeat_dom_sf"/>
</dbReference>
<feature type="region of interest" description="Disordered" evidence="4">
    <location>
        <begin position="1"/>
        <end position="93"/>
    </location>
</feature>
<dbReference type="Gene3D" id="3.40.50.300">
    <property type="entry name" value="P-loop containing nucleotide triphosphate hydrolases"/>
    <property type="match status" value="1"/>
</dbReference>
<dbReference type="SUPFAM" id="SSF52540">
    <property type="entry name" value="P-loop containing nucleoside triphosphate hydrolases"/>
    <property type="match status" value="1"/>
</dbReference>
<evidence type="ECO:0000313" key="6">
    <source>
        <dbReference type="EMBL" id="GJJ11023.1"/>
    </source>
</evidence>
<evidence type="ECO:0000259" key="5">
    <source>
        <dbReference type="Pfam" id="PF24883"/>
    </source>
</evidence>
<feature type="repeat" description="WD" evidence="3">
    <location>
        <begin position="952"/>
        <end position="993"/>
    </location>
</feature>
<feature type="repeat" description="WD" evidence="3">
    <location>
        <begin position="1038"/>
        <end position="1079"/>
    </location>
</feature>
<dbReference type="PANTHER" id="PTHR22847">
    <property type="entry name" value="WD40 REPEAT PROTEIN"/>
    <property type="match status" value="1"/>
</dbReference>
<dbReference type="SUPFAM" id="SSF50978">
    <property type="entry name" value="WD40 repeat-like"/>
    <property type="match status" value="2"/>
</dbReference>
<dbReference type="EMBL" id="BPWL01000006">
    <property type="protein sequence ID" value="GJJ11023.1"/>
    <property type="molecule type" value="Genomic_DNA"/>
</dbReference>
<keyword evidence="7" id="KW-1185">Reference proteome</keyword>
<dbReference type="InterPro" id="IPR027417">
    <property type="entry name" value="P-loop_NTPase"/>
</dbReference>
<feature type="repeat" description="WD" evidence="3">
    <location>
        <begin position="1212"/>
        <end position="1253"/>
    </location>
</feature>
<feature type="repeat" description="WD" evidence="3">
    <location>
        <begin position="1255"/>
        <end position="1296"/>
    </location>
</feature>
<evidence type="ECO:0000256" key="3">
    <source>
        <dbReference type="PROSITE-ProRule" id="PRU00221"/>
    </source>
</evidence>
<dbReference type="Pfam" id="PF24883">
    <property type="entry name" value="NPHP3_N"/>
    <property type="match status" value="1"/>
</dbReference>
<feature type="repeat" description="WD" evidence="3">
    <location>
        <begin position="909"/>
        <end position="950"/>
    </location>
</feature>
<feature type="compositionally biased region" description="Low complexity" evidence="4">
    <location>
        <begin position="77"/>
        <end position="86"/>
    </location>
</feature>
<reference evidence="6" key="1">
    <citation type="submission" date="2021-10" db="EMBL/GenBank/DDBJ databases">
        <title>De novo Genome Assembly of Clathrus columnatus (Basidiomycota, Fungi) Using Illumina and Nanopore Sequence Data.</title>
        <authorList>
            <person name="Ogiso-Tanaka E."/>
            <person name="Itagaki H."/>
            <person name="Hosoya T."/>
            <person name="Hosaka K."/>
        </authorList>
    </citation>
    <scope>NUCLEOTIDE SEQUENCE</scope>
    <source>
        <strain evidence="6">MO-923</strain>
    </source>
</reference>
<accession>A0AAV5AEC4</accession>
<dbReference type="PANTHER" id="PTHR22847:SF637">
    <property type="entry name" value="WD REPEAT DOMAIN 5B"/>
    <property type="match status" value="1"/>
</dbReference>
<proteinExistence type="predicted"/>
<feature type="repeat" description="WD" evidence="3">
    <location>
        <begin position="1298"/>
        <end position="1339"/>
    </location>
</feature>
<feature type="repeat" description="WD" evidence="3">
    <location>
        <begin position="866"/>
        <end position="907"/>
    </location>
</feature>
<organism evidence="6 7">
    <name type="scientific">Clathrus columnatus</name>
    <dbReference type="NCBI Taxonomy" id="1419009"/>
    <lineage>
        <taxon>Eukaryota</taxon>
        <taxon>Fungi</taxon>
        <taxon>Dikarya</taxon>
        <taxon>Basidiomycota</taxon>
        <taxon>Agaricomycotina</taxon>
        <taxon>Agaricomycetes</taxon>
        <taxon>Phallomycetidae</taxon>
        <taxon>Phallales</taxon>
        <taxon>Clathraceae</taxon>
        <taxon>Clathrus</taxon>
    </lineage>
</organism>
<protein>
    <recommendedName>
        <fullName evidence="5">Nephrocystin 3-like N-terminal domain-containing protein</fullName>
    </recommendedName>
</protein>
<dbReference type="PROSITE" id="PS50082">
    <property type="entry name" value="WD_REPEATS_2"/>
    <property type="match status" value="14"/>
</dbReference>
<evidence type="ECO:0000313" key="7">
    <source>
        <dbReference type="Proteomes" id="UP001050691"/>
    </source>
</evidence>
<dbReference type="Gene3D" id="2.130.10.10">
    <property type="entry name" value="YVTN repeat-like/Quinoprotein amine dehydrogenase"/>
    <property type="match status" value="7"/>
</dbReference>
<comment type="caution">
    <text evidence="6">The sequence shown here is derived from an EMBL/GenBank/DDBJ whole genome shotgun (WGS) entry which is preliminary data.</text>
</comment>
<feature type="repeat" description="WD" evidence="3">
    <location>
        <begin position="1341"/>
        <end position="1382"/>
    </location>
</feature>